<proteinExistence type="predicted"/>
<name>A0A915JI30_ROMCU</name>
<organism evidence="1 2">
    <name type="scientific">Romanomermis culicivorax</name>
    <name type="common">Nematode worm</name>
    <dbReference type="NCBI Taxonomy" id="13658"/>
    <lineage>
        <taxon>Eukaryota</taxon>
        <taxon>Metazoa</taxon>
        <taxon>Ecdysozoa</taxon>
        <taxon>Nematoda</taxon>
        <taxon>Enoplea</taxon>
        <taxon>Dorylaimia</taxon>
        <taxon>Mermithida</taxon>
        <taxon>Mermithoidea</taxon>
        <taxon>Mermithidae</taxon>
        <taxon>Romanomermis</taxon>
    </lineage>
</organism>
<evidence type="ECO:0000313" key="1">
    <source>
        <dbReference type="Proteomes" id="UP000887565"/>
    </source>
</evidence>
<dbReference type="Proteomes" id="UP000887565">
    <property type="component" value="Unplaced"/>
</dbReference>
<evidence type="ECO:0000313" key="2">
    <source>
        <dbReference type="WBParaSite" id="nRc.2.0.1.t25799-RA"/>
    </source>
</evidence>
<sequence length="95" mass="11114">SKCKGTVFDFDKELVEHCKSNLQILEIFEVWHYKEIEQYDSFGQQNNVSKTVILDNPKEYCDFVFDPMNLVKSINLIDDALIAITYTQQEDSTEI</sequence>
<dbReference type="AlphaFoldDB" id="A0A915JI30"/>
<keyword evidence="1" id="KW-1185">Reference proteome</keyword>
<dbReference type="WBParaSite" id="nRc.2.0.1.t25799-RA">
    <property type="protein sequence ID" value="nRc.2.0.1.t25799-RA"/>
    <property type="gene ID" value="nRc.2.0.1.g25799"/>
</dbReference>
<reference evidence="2" key="1">
    <citation type="submission" date="2022-11" db="UniProtKB">
        <authorList>
            <consortium name="WormBaseParasite"/>
        </authorList>
    </citation>
    <scope>IDENTIFICATION</scope>
</reference>
<protein>
    <submittedName>
        <fullName evidence="2">Uncharacterized protein</fullName>
    </submittedName>
</protein>
<accession>A0A915JI30</accession>